<reference evidence="4" key="1">
    <citation type="journal article" date="2019" name="Int. J. Syst. Evol. Microbiol.">
        <title>The Global Catalogue of Microorganisms (GCM) 10K type strain sequencing project: providing services to taxonomists for standard genome sequencing and annotation.</title>
        <authorList>
            <consortium name="The Broad Institute Genomics Platform"/>
            <consortium name="The Broad Institute Genome Sequencing Center for Infectious Disease"/>
            <person name="Wu L."/>
            <person name="Ma J."/>
        </authorList>
    </citation>
    <scope>NUCLEOTIDE SEQUENCE [LARGE SCALE GENOMIC DNA]</scope>
    <source>
        <strain evidence="4">NBRC 108723</strain>
    </source>
</reference>
<accession>A0ABQ6F0L6</accession>
<dbReference type="PANTHER" id="PTHR43054:SF1">
    <property type="entry name" value="SCYLLO-INOSITOL 2-DEHYDROGENASE (NADP(+)) IOLU"/>
    <property type="match status" value="1"/>
</dbReference>
<dbReference type="SUPFAM" id="SSF55347">
    <property type="entry name" value="Glyceraldehyde-3-phosphate dehydrogenase-like, C-terminal domain"/>
    <property type="match status" value="1"/>
</dbReference>
<evidence type="ECO:0000313" key="4">
    <source>
        <dbReference type="Proteomes" id="UP001157138"/>
    </source>
</evidence>
<dbReference type="Proteomes" id="UP001157138">
    <property type="component" value="Unassembled WGS sequence"/>
</dbReference>
<evidence type="ECO:0000313" key="3">
    <source>
        <dbReference type="EMBL" id="GLT18421.1"/>
    </source>
</evidence>
<dbReference type="Gene3D" id="3.30.360.10">
    <property type="entry name" value="Dihydrodipicolinate Reductase, domain 2"/>
    <property type="match status" value="1"/>
</dbReference>
<comment type="caution">
    <text evidence="3">The sequence shown here is derived from an EMBL/GenBank/DDBJ whole genome shotgun (WGS) entry which is preliminary data.</text>
</comment>
<evidence type="ECO:0000259" key="2">
    <source>
        <dbReference type="Pfam" id="PF22725"/>
    </source>
</evidence>
<dbReference type="Pfam" id="PF01408">
    <property type="entry name" value="GFO_IDH_MocA"/>
    <property type="match status" value="1"/>
</dbReference>
<dbReference type="InterPro" id="IPR000683">
    <property type="entry name" value="Gfo/Idh/MocA-like_OxRdtase_N"/>
</dbReference>
<dbReference type="PANTHER" id="PTHR43054">
    <property type="match status" value="1"/>
</dbReference>
<protein>
    <submittedName>
        <fullName evidence="3">Oxidoreductase</fullName>
    </submittedName>
</protein>
<organism evidence="3 4">
    <name type="scientific">Vibrio zhanjiangensis</name>
    <dbReference type="NCBI Taxonomy" id="1046128"/>
    <lineage>
        <taxon>Bacteria</taxon>
        <taxon>Pseudomonadati</taxon>
        <taxon>Pseudomonadota</taxon>
        <taxon>Gammaproteobacteria</taxon>
        <taxon>Vibrionales</taxon>
        <taxon>Vibrionaceae</taxon>
        <taxon>Vibrio</taxon>
    </lineage>
</organism>
<proteinExistence type="predicted"/>
<dbReference type="EMBL" id="BSPW01000043">
    <property type="protein sequence ID" value="GLT18421.1"/>
    <property type="molecule type" value="Genomic_DNA"/>
</dbReference>
<name>A0ABQ6F0L6_9VIBR</name>
<feature type="domain" description="Gfo/Idh/MocA-like oxidoreductase N-terminal" evidence="1">
    <location>
        <begin position="2"/>
        <end position="120"/>
    </location>
</feature>
<dbReference type="InterPro" id="IPR036291">
    <property type="entry name" value="NAD(P)-bd_dom_sf"/>
</dbReference>
<dbReference type="Pfam" id="PF22725">
    <property type="entry name" value="GFO_IDH_MocA_C3"/>
    <property type="match status" value="1"/>
</dbReference>
<dbReference type="SUPFAM" id="SSF51735">
    <property type="entry name" value="NAD(P)-binding Rossmann-fold domains"/>
    <property type="match status" value="1"/>
</dbReference>
<evidence type="ECO:0000259" key="1">
    <source>
        <dbReference type="Pfam" id="PF01408"/>
    </source>
</evidence>
<keyword evidence="4" id="KW-1185">Reference proteome</keyword>
<dbReference type="InterPro" id="IPR055170">
    <property type="entry name" value="GFO_IDH_MocA-like_dom"/>
</dbReference>
<gene>
    <name evidence="3" type="ORF">GCM10007938_22000</name>
</gene>
<dbReference type="RefSeq" id="WP_284192308.1">
    <property type="nucleotide sequence ID" value="NZ_BSPW01000043.1"/>
</dbReference>
<dbReference type="Gene3D" id="3.40.50.720">
    <property type="entry name" value="NAD(P)-binding Rossmann-like Domain"/>
    <property type="match status" value="1"/>
</dbReference>
<feature type="domain" description="GFO/IDH/MocA-like oxidoreductase" evidence="2">
    <location>
        <begin position="138"/>
        <end position="247"/>
    </location>
</feature>
<sequence>MIRLAIVGTNWITDQFVEAALKTEKYQLVGVYSRSLDKAREFAEKYESPALYNDFDIFAQCSSFDTVYIASPNSLHAPQAIKLLESGKHVICEKPLAANDVLAKTMYQTALNKQVILFEAFMSPHTPNFKLLKQHCNNIGKIRKALITYCQYSSRYPKYLAGEMPNTFNPEFANGSIMDIGYYCVGSAVELFGEPLSVKAQAQLLDSGVDGSGSIILGYDGFEVVLQHSKTSDSYLPSEIQGEEGALLMEMISTGRKLTKITKGSVGIDLTVKQDPNPMYYEALVFAEQYAQNQIDEACMKRSLIVAKLLTEIRQQTGVKFPTDV</sequence>